<dbReference type="InterPro" id="IPR017476">
    <property type="entry name" value="UDP-Glc/GDP-Man"/>
</dbReference>
<name>A0AA91YXI7_9BACT</name>
<dbReference type="SUPFAM" id="SSF52413">
    <property type="entry name" value="UDP-glucose/GDP-mannose dehydrogenase C-terminal domain"/>
    <property type="match status" value="1"/>
</dbReference>
<dbReference type="Pfam" id="PF03720">
    <property type="entry name" value="UDPG_MGDP_dh_C"/>
    <property type="match status" value="1"/>
</dbReference>
<dbReference type="InterPro" id="IPR014027">
    <property type="entry name" value="UDP-Glc/GDP-Man_DH_C"/>
</dbReference>
<dbReference type="Pfam" id="PF00984">
    <property type="entry name" value="UDPG_MGDP_dh"/>
    <property type="match status" value="1"/>
</dbReference>
<dbReference type="PANTHER" id="PTHR43491:SF2">
    <property type="entry name" value="UDP-N-ACETYL-D-MANNOSAMINE DEHYDROGENASE"/>
    <property type="match status" value="1"/>
</dbReference>
<accession>A0AA91YXI7</accession>
<dbReference type="PIRSF" id="PIRSF500136">
    <property type="entry name" value="UDP_ManNAc_DH"/>
    <property type="match status" value="1"/>
</dbReference>
<evidence type="ECO:0000313" key="3">
    <source>
        <dbReference type="EMBL" id="OXL44397.1"/>
    </source>
</evidence>
<dbReference type="InterPro" id="IPR008927">
    <property type="entry name" value="6-PGluconate_DH-like_C_sf"/>
</dbReference>
<feature type="domain" description="UDP-glucose/GDP-mannose dehydrogenase C-terminal" evidence="2">
    <location>
        <begin position="109"/>
        <end position="195"/>
    </location>
</feature>
<evidence type="ECO:0000259" key="2">
    <source>
        <dbReference type="SMART" id="SM00984"/>
    </source>
</evidence>
<dbReference type="AlphaFoldDB" id="A0AA91YXI7"/>
<dbReference type="InterPro" id="IPR014026">
    <property type="entry name" value="UDP-Glc/GDP-Man_DH_dimer"/>
</dbReference>
<sequence>MENTQRDILIAFANEYSDFCTQIGVDINDVIAAAATKWNFSQVYPGLVGGHCISVDPYYLLQKASDIGMALPLVSMARKVNENKVSKVVDRFLKRVRDLDATTENKKILIIGFAYKKNSTDIRNTKVANIVKELEIQGYKVDVYDPLVNKNAAEKMYGIHLVTKEEYTHCHYIGILEAVPHDAFQNLNIDNSISNLTLKIEQLL</sequence>
<organism evidence="3 4">
    <name type="scientific">Segatella copri</name>
    <dbReference type="NCBI Taxonomy" id="165179"/>
    <lineage>
        <taxon>Bacteria</taxon>
        <taxon>Pseudomonadati</taxon>
        <taxon>Bacteroidota</taxon>
        <taxon>Bacteroidia</taxon>
        <taxon>Bacteroidales</taxon>
        <taxon>Prevotellaceae</taxon>
        <taxon>Segatella</taxon>
    </lineage>
</organism>
<dbReference type="GO" id="GO:0051287">
    <property type="term" value="F:NAD binding"/>
    <property type="evidence" value="ECO:0007669"/>
    <property type="project" value="InterPro"/>
</dbReference>
<proteinExistence type="inferred from homology"/>
<comment type="similarity">
    <text evidence="1">Belongs to the UDP-glucose/GDP-mannose dehydrogenase family.</text>
</comment>
<dbReference type="GO" id="GO:0016628">
    <property type="term" value="F:oxidoreductase activity, acting on the CH-CH group of donors, NAD or NADP as acceptor"/>
    <property type="evidence" value="ECO:0007669"/>
    <property type="project" value="InterPro"/>
</dbReference>
<protein>
    <recommendedName>
        <fullName evidence="2">UDP-glucose/GDP-mannose dehydrogenase C-terminal domain-containing protein</fullName>
    </recommendedName>
</protein>
<dbReference type="SMART" id="SM00984">
    <property type="entry name" value="UDPG_MGDP_dh_C"/>
    <property type="match status" value="1"/>
</dbReference>
<dbReference type="GO" id="GO:0000271">
    <property type="term" value="P:polysaccharide biosynthetic process"/>
    <property type="evidence" value="ECO:0007669"/>
    <property type="project" value="InterPro"/>
</dbReference>
<gene>
    <name evidence="3" type="ORF">CFT61_05615</name>
</gene>
<evidence type="ECO:0000256" key="1">
    <source>
        <dbReference type="ARBA" id="ARBA00006601"/>
    </source>
</evidence>
<comment type="caution">
    <text evidence="3">The sequence shown here is derived from an EMBL/GenBank/DDBJ whole genome shotgun (WGS) entry which is preliminary data.</text>
</comment>
<dbReference type="InterPro" id="IPR036220">
    <property type="entry name" value="UDP-Glc/GDP-Man_DH_C_sf"/>
</dbReference>
<dbReference type="PANTHER" id="PTHR43491">
    <property type="entry name" value="UDP-N-ACETYL-D-MANNOSAMINE DEHYDROGENASE"/>
    <property type="match status" value="1"/>
</dbReference>
<evidence type="ECO:0000313" key="4">
    <source>
        <dbReference type="Proteomes" id="UP000215155"/>
    </source>
</evidence>
<dbReference type="Gene3D" id="3.40.50.720">
    <property type="entry name" value="NAD(P)-binding Rossmann-like Domain"/>
    <property type="match status" value="1"/>
</dbReference>
<reference evidence="3 4" key="1">
    <citation type="submission" date="2017-07" db="EMBL/GenBank/DDBJ databases">
        <title>Draft genome sequence of Prevotella copri isolated from the gut of healthy adult Indian.</title>
        <authorList>
            <person name="Das B."/>
            <person name="Bag S."/>
            <person name="Ghosh T.S."/>
        </authorList>
    </citation>
    <scope>NUCLEOTIDE SEQUENCE [LARGE SCALE GENOMIC DNA]</scope>
    <source>
        <strain evidence="3 4">Indica</strain>
    </source>
</reference>
<dbReference type="PIRSF" id="PIRSF000124">
    <property type="entry name" value="UDPglc_GDPman_dh"/>
    <property type="match status" value="1"/>
</dbReference>
<dbReference type="InterPro" id="IPR028359">
    <property type="entry name" value="UDP_ManNAc/GlcNAc_DH"/>
</dbReference>
<dbReference type="GO" id="GO:0016616">
    <property type="term" value="F:oxidoreductase activity, acting on the CH-OH group of donors, NAD or NADP as acceptor"/>
    <property type="evidence" value="ECO:0007669"/>
    <property type="project" value="InterPro"/>
</dbReference>
<dbReference type="EMBL" id="NMPZ01000007">
    <property type="protein sequence ID" value="OXL44397.1"/>
    <property type="molecule type" value="Genomic_DNA"/>
</dbReference>
<dbReference type="SUPFAM" id="SSF48179">
    <property type="entry name" value="6-phosphogluconate dehydrogenase C-terminal domain-like"/>
    <property type="match status" value="1"/>
</dbReference>
<dbReference type="Proteomes" id="UP000215155">
    <property type="component" value="Unassembled WGS sequence"/>
</dbReference>